<name>A0A150GVX4_GONPE</name>
<keyword evidence="3" id="KW-1185">Reference proteome</keyword>
<protein>
    <submittedName>
        <fullName evidence="2">Uncharacterized protein</fullName>
    </submittedName>
</protein>
<feature type="region of interest" description="Disordered" evidence="1">
    <location>
        <begin position="42"/>
        <end position="62"/>
    </location>
</feature>
<proteinExistence type="predicted"/>
<evidence type="ECO:0000256" key="1">
    <source>
        <dbReference type="SAM" id="MobiDB-lite"/>
    </source>
</evidence>
<dbReference type="Proteomes" id="UP000075714">
    <property type="component" value="Unassembled WGS sequence"/>
</dbReference>
<gene>
    <name evidence="2" type="ORF">GPECTOR_5g147</name>
</gene>
<sequence>MRHPTPAIGPAAVRSLAGLGRLPRLRLLLLAGFELETAPSQPLRKFQPRRRGQLADAGELGPSCSGDRFQVVDGHGVRTVRRGSAGGGSGGGGGGGDGAAEDDSAPPPTEAQALRSLVEALWELRCLRYLGLCLAQRVEAPHLIRLCNGLPGLRMISLPGEADTRGWEDGDTSAVVEAFLGGARGGAGPATLHGAGGYARWPPPPEPLPPVPPTLSEKLAAGGVRAAVYRGLGWSEFWGVVDGLDAELRREGALVAECT</sequence>
<comment type="caution">
    <text evidence="2">The sequence shown here is derived from an EMBL/GenBank/DDBJ whole genome shotgun (WGS) entry which is preliminary data.</text>
</comment>
<feature type="compositionally biased region" description="Gly residues" evidence="1">
    <location>
        <begin position="84"/>
        <end position="98"/>
    </location>
</feature>
<evidence type="ECO:0000313" key="2">
    <source>
        <dbReference type="EMBL" id="KXZ54037.1"/>
    </source>
</evidence>
<dbReference type="AlphaFoldDB" id="A0A150GVX4"/>
<evidence type="ECO:0000313" key="3">
    <source>
        <dbReference type="Proteomes" id="UP000075714"/>
    </source>
</evidence>
<organism evidence="2 3">
    <name type="scientific">Gonium pectorale</name>
    <name type="common">Green alga</name>
    <dbReference type="NCBI Taxonomy" id="33097"/>
    <lineage>
        <taxon>Eukaryota</taxon>
        <taxon>Viridiplantae</taxon>
        <taxon>Chlorophyta</taxon>
        <taxon>core chlorophytes</taxon>
        <taxon>Chlorophyceae</taxon>
        <taxon>CS clade</taxon>
        <taxon>Chlamydomonadales</taxon>
        <taxon>Volvocaceae</taxon>
        <taxon>Gonium</taxon>
    </lineage>
</organism>
<feature type="region of interest" description="Disordered" evidence="1">
    <location>
        <begin position="79"/>
        <end position="110"/>
    </location>
</feature>
<reference evidence="3" key="1">
    <citation type="journal article" date="2016" name="Nat. Commun.">
        <title>The Gonium pectorale genome demonstrates co-option of cell cycle regulation during the evolution of multicellularity.</title>
        <authorList>
            <person name="Hanschen E.R."/>
            <person name="Marriage T.N."/>
            <person name="Ferris P.J."/>
            <person name="Hamaji T."/>
            <person name="Toyoda A."/>
            <person name="Fujiyama A."/>
            <person name="Neme R."/>
            <person name="Noguchi H."/>
            <person name="Minakuchi Y."/>
            <person name="Suzuki M."/>
            <person name="Kawai-Toyooka H."/>
            <person name="Smith D.R."/>
            <person name="Sparks H."/>
            <person name="Anderson J."/>
            <person name="Bakaric R."/>
            <person name="Luria V."/>
            <person name="Karger A."/>
            <person name="Kirschner M.W."/>
            <person name="Durand P.M."/>
            <person name="Michod R.E."/>
            <person name="Nozaki H."/>
            <person name="Olson B.J."/>
        </authorList>
    </citation>
    <scope>NUCLEOTIDE SEQUENCE [LARGE SCALE GENOMIC DNA]</scope>
    <source>
        <strain evidence="3">NIES-2863</strain>
    </source>
</reference>
<accession>A0A150GVX4</accession>
<dbReference type="EMBL" id="LSYV01000006">
    <property type="protein sequence ID" value="KXZ54037.1"/>
    <property type="molecule type" value="Genomic_DNA"/>
</dbReference>